<dbReference type="Pfam" id="PF01127">
    <property type="entry name" value="Sdh_cyt"/>
    <property type="match status" value="1"/>
</dbReference>
<keyword evidence="2" id="KW-0349">Heme</keyword>
<gene>
    <name evidence="9" type="ordered locus">Mesil_1436</name>
</gene>
<dbReference type="GO" id="GO:0046872">
    <property type="term" value="F:metal ion binding"/>
    <property type="evidence" value="ECO:0007669"/>
    <property type="project" value="UniProtKB-KW"/>
</dbReference>
<keyword evidence="10" id="KW-1185">Reference proteome</keyword>
<evidence type="ECO:0000256" key="1">
    <source>
        <dbReference type="ARBA" id="ARBA00004370"/>
    </source>
</evidence>
<dbReference type="KEGG" id="msv:Mesil_1436"/>
<dbReference type="Gene3D" id="1.20.1300.10">
    <property type="entry name" value="Fumarate reductase/succinate dehydrogenase, transmembrane subunit"/>
    <property type="match status" value="1"/>
</dbReference>
<dbReference type="eggNOG" id="COG2142">
    <property type="taxonomic scope" value="Bacteria"/>
</dbReference>
<organism evidence="9 10">
    <name type="scientific">Allomeiothermus silvanus (strain ATCC 700542 / DSM 9946 / NBRC 106475 / NCIMB 13440 / VI-R2)</name>
    <name type="common">Thermus silvanus</name>
    <dbReference type="NCBI Taxonomy" id="526227"/>
    <lineage>
        <taxon>Bacteria</taxon>
        <taxon>Thermotogati</taxon>
        <taxon>Deinococcota</taxon>
        <taxon>Deinococci</taxon>
        <taxon>Thermales</taxon>
        <taxon>Thermaceae</taxon>
        <taxon>Allomeiothermus</taxon>
    </lineage>
</organism>
<evidence type="ECO:0000256" key="2">
    <source>
        <dbReference type="ARBA" id="ARBA00022617"/>
    </source>
</evidence>
<keyword evidence="3 8" id="KW-0812">Transmembrane</keyword>
<feature type="transmembrane region" description="Helical" evidence="8">
    <location>
        <begin position="106"/>
        <end position="124"/>
    </location>
</feature>
<dbReference type="Proteomes" id="UP000001916">
    <property type="component" value="Chromosome"/>
</dbReference>
<dbReference type="EMBL" id="CP002042">
    <property type="protein sequence ID" value="ADH63329.1"/>
    <property type="molecule type" value="Genomic_DNA"/>
</dbReference>
<dbReference type="RefSeq" id="WP_013157898.1">
    <property type="nucleotide sequence ID" value="NC_014212.1"/>
</dbReference>
<feature type="transmembrane region" description="Helical" evidence="8">
    <location>
        <begin position="21"/>
        <end position="48"/>
    </location>
</feature>
<dbReference type="GO" id="GO:0016020">
    <property type="term" value="C:membrane"/>
    <property type="evidence" value="ECO:0007669"/>
    <property type="project" value="UniProtKB-SubCell"/>
</dbReference>
<evidence type="ECO:0000256" key="8">
    <source>
        <dbReference type="SAM" id="Phobius"/>
    </source>
</evidence>
<feature type="transmembrane region" description="Helical" evidence="8">
    <location>
        <begin position="68"/>
        <end position="85"/>
    </location>
</feature>
<dbReference type="HOGENOM" id="CLU_145876_0_0_0"/>
<keyword evidence="5 8" id="KW-1133">Transmembrane helix</keyword>
<keyword evidence="6" id="KW-0408">Iron</keyword>
<name>D7BEX6_ALLS1</name>
<dbReference type="AlphaFoldDB" id="D7BEX6"/>
<evidence type="ECO:0000313" key="10">
    <source>
        <dbReference type="Proteomes" id="UP000001916"/>
    </source>
</evidence>
<dbReference type="STRING" id="526227.Mesil_1436"/>
<comment type="subcellular location">
    <subcellularLocation>
        <location evidence="1">Membrane</location>
    </subcellularLocation>
</comment>
<dbReference type="InterPro" id="IPR000701">
    <property type="entry name" value="SuccDH_FuR_B_TM-su"/>
</dbReference>
<accession>D7BEX6</accession>
<dbReference type="InterPro" id="IPR034804">
    <property type="entry name" value="SQR/QFR_C/D"/>
</dbReference>
<keyword evidence="4" id="KW-0479">Metal-binding</keyword>
<evidence type="ECO:0000256" key="7">
    <source>
        <dbReference type="ARBA" id="ARBA00023136"/>
    </source>
</evidence>
<dbReference type="OrthoDB" id="67843at2"/>
<dbReference type="CDD" id="cd03500">
    <property type="entry name" value="SQR_TypeA_SdhD_like"/>
    <property type="match status" value="1"/>
</dbReference>
<reference evidence="9 10" key="1">
    <citation type="journal article" date="2010" name="Stand. Genomic Sci.">
        <title>Complete genome sequence of Meiothermus silvanus type strain (VI-R2).</title>
        <authorList>
            <person name="Sikorski J."/>
            <person name="Tindall B.J."/>
            <person name="Lowry S."/>
            <person name="Lucas S."/>
            <person name="Nolan M."/>
            <person name="Copeland A."/>
            <person name="Glavina Del Rio T."/>
            <person name="Tice H."/>
            <person name="Cheng J.F."/>
            <person name="Han C."/>
            <person name="Pitluck S."/>
            <person name="Liolios K."/>
            <person name="Ivanova N."/>
            <person name="Mavromatis K."/>
            <person name="Mikhailova N."/>
            <person name="Pati A."/>
            <person name="Goodwin L."/>
            <person name="Chen A."/>
            <person name="Palaniappan K."/>
            <person name="Land M."/>
            <person name="Hauser L."/>
            <person name="Chang Y.J."/>
            <person name="Jeffries C.D."/>
            <person name="Rohde M."/>
            <person name="Goker M."/>
            <person name="Woyke T."/>
            <person name="Bristow J."/>
            <person name="Eisen J.A."/>
            <person name="Markowitz V."/>
            <person name="Hugenholtz P."/>
            <person name="Kyrpides N.C."/>
            <person name="Klenk H.P."/>
            <person name="Lapidus A."/>
        </authorList>
    </citation>
    <scope>NUCLEOTIDE SEQUENCE [LARGE SCALE GENOMIC DNA]</scope>
    <source>
        <strain evidence="10">ATCC 700542 / DSM 9946 / VI-R2</strain>
    </source>
</reference>
<sequence length="130" mass="14983">MAIRARRYQDAKAQAGTNLELAWWVFMRLSGLVLVFLVLGHIYMNFVLIDVNTINYDYVARRLSNTTWKIYDLVILGLALLHGLNGSRYVMDDWIKDPSRRFITKAVVYSLGVLVFLIGSISLLNHDFSR</sequence>
<evidence type="ECO:0000256" key="5">
    <source>
        <dbReference type="ARBA" id="ARBA00022989"/>
    </source>
</evidence>
<dbReference type="SUPFAM" id="SSF81343">
    <property type="entry name" value="Fumarate reductase respiratory complex transmembrane subunits"/>
    <property type="match status" value="1"/>
</dbReference>
<keyword evidence="7 8" id="KW-0472">Membrane</keyword>
<evidence type="ECO:0000256" key="4">
    <source>
        <dbReference type="ARBA" id="ARBA00022723"/>
    </source>
</evidence>
<evidence type="ECO:0000256" key="6">
    <source>
        <dbReference type="ARBA" id="ARBA00023004"/>
    </source>
</evidence>
<evidence type="ECO:0000313" key="9">
    <source>
        <dbReference type="EMBL" id="ADH63329.1"/>
    </source>
</evidence>
<evidence type="ECO:0000256" key="3">
    <source>
        <dbReference type="ARBA" id="ARBA00022692"/>
    </source>
</evidence>
<protein>
    <submittedName>
        <fullName evidence="9">Succinate dehydrogenase, membrane subunit (SdhD)</fullName>
    </submittedName>
</protein>
<proteinExistence type="predicted"/>